<feature type="compositionally biased region" description="Basic and acidic residues" evidence="1">
    <location>
        <begin position="1"/>
        <end position="19"/>
    </location>
</feature>
<feature type="region of interest" description="Disordered" evidence="1">
    <location>
        <begin position="77"/>
        <end position="116"/>
    </location>
</feature>
<dbReference type="Proteomes" id="UP000765509">
    <property type="component" value="Unassembled WGS sequence"/>
</dbReference>
<reference evidence="2" key="1">
    <citation type="submission" date="2021-03" db="EMBL/GenBank/DDBJ databases">
        <title>Draft genome sequence of rust myrtle Austropuccinia psidii MF-1, a brazilian biotype.</title>
        <authorList>
            <person name="Quecine M.C."/>
            <person name="Pachon D.M.R."/>
            <person name="Bonatelli M.L."/>
            <person name="Correr F.H."/>
            <person name="Franceschini L.M."/>
            <person name="Leite T.F."/>
            <person name="Margarido G.R.A."/>
            <person name="Almeida C.A."/>
            <person name="Ferrarezi J.A."/>
            <person name="Labate C.A."/>
        </authorList>
    </citation>
    <scope>NUCLEOTIDE SEQUENCE</scope>
    <source>
        <strain evidence="2">MF-1</strain>
    </source>
</reference>
<protein>
    <submittedName>
        <fullName evidence="2">Uncharacterized protein</fullName>
    </submittedName>
</protein>
<evidence type="ECO:0000313" key="3">
    <source>
        <dbReference type="Proteomes" id="UP000765509"/>
    </source>
</evidence>
<dbReference type="AlphaFoldDB" id="A0A9Q3FCN1"/>
<name>A0A9Q3FCN1_9BASI</name>
<sequence length="116" mass="13311">MSPLHFRDFGIPRNQKEDIEGLSGTRRCGRGHHGHSSGWKDTEGNHTHSDIHLPIQKKPQTRGLTWRKFLQDMSQKDILERPYGNHQRLESHQAVHTPVGMGNQDKGDSSDHPNYK</sequence>
<feature type="compositionally biased region" description="Basic and acidic residues" evidence="1">
    <location>
        <begin position="105"/>
        <end position="116"/>
    </location>
</feature>
<proteinExistence type="predicted"/>
<keyword evidence="3" id="KW-1185">Reference proteome</keyword>
<feature type="region of interest" description="Disordered" evidence="1">
    <location>
        <begin position="1"/>
        <end position="61"/>
    </location>
</feature>
<evidence type="ECO:0000313" key="2">
    <source>
        <dbReference type="EMBL" id="MBW0537901.1"/>
    </source>
</evidence>
<organism evidence="2 3">
    <name type="scientific">Austropuccinia psidii MF-1</name>
    <dbReference type="NCBI Taxonomy" id="1389203"/>
    <lineage>
        <taxon>Eukaryota</taxon>
        <taxon>Fungi</taxon>
        <taxon>Dikarya</taxon>
        <taxon>Basidiomycota</taxon>
        <taxon>Pucciniomycotina</taxon>
        <taxon>Pucciniomycetes</taxon>
        <taxon>Pucciniales</taxon>
        <taxon>Sphaerophragmiaceae</taxon>
        <taxon>Austropuccinia</taxon>
    </lineage>
</organism>
<accession>A0A9Q3FCN1</accession>
<gene>
    <name evidence="2" type="ORF">O181_077616</name>
</gene>
<evidence type="ECO:0000256" key="1">
    <source>
        <dbReference type="SAM" id="MobiDB-lite"/>
    </source>
</evidence>
<dbReference type="EMBL" id="AVOT02042498">
    <property type="protein sequence ID" value="MBW0537901.1"/>
    <property type="molecule type" value="Genomic_DNA"/>
</dbReference>
<comment type="caution">
    <text evidence="2">The sequence shown here is derived from an EMBL/GenBank/DDBJ whole genome shotgun (WGS) entry which is preliminary data.</text>
</comment>
<feature type="compositionally biased region" description="Basic and acidic residues" evidence="1">
    <location>
        <begin position="38"/>
        <end position="51"/>
    </location>
</feature>